<dbReference type="EMBL" id="MU251644">
    <property type="protein sequence ID" value="KAG9230789.1"/>
    <property type="molecule type" value="Genomic_DNA"/>
</dbReference>
<feature type="transmembrane region" description="Helical" evidence="7">
    <location>
        <begin position="188"/>
        <end position="215"/>
    </location>
</feature>
<dbReference type="AlphaFoldDB" id="A0A9P8C1Y1"/>
<evidence type="ECO:0000256" key="6">
    <source>
        <dbReference type="SAM" id="MobiDB-lite"/>
    </source>
</evidence>
<protein>
    <recommendedName>
        <fullName evidence="8">Rhodopsin domain-containing protein</fullName>
    </recommendedName>
</protein>
<evidence type="ECO:0000313" key="9">
    <source>
        <dbReference type="EMBL" id="KAG9230789.1"/>
    </source>
</evidence>
<dbReference type="OrthoDB" id="5329176at2759"/>
<feature type="transmembrane region" description="Helical" evidence="7">
    <location>
        <begin position="141"/>
        <end position="162"/>
    </location>
</feature>
<feature type="region of interest" description="Disordered" evidence="6">
    <location>
        <begin position="319"/>
        <end position="344"/>
    </location>
</feature>
<proteinExistence type="inferred from homology"/>
<evidence type="ECO:0000256" key="1">
    <source>
        <dbReference type="ARBA" id="ARBA00004141"/>
    </source>
</evidence>
<dbReference type="GO" id="GO:0016020">
    <property type="term" value="C:membrane"/>
    <property type="evidence" value="ECO:0007669"/>
    <property type="project" value="UniProtKB-SubCell"/>
</dbReference>
<dbReference type="InterPro" id="IPR049326">
    <property type="entry name" value="Rhodopsin_dom_fungi"/>
</dbReference>
<feature type="transmembrane region" description="Helical" evidence="7">
    <location>
        <begin position="236"/>
        <end position="254"/>
    </location>
</feature>
<gene>
    <name evidence="9" type="ORF">BJ875DRAFT_384378</name>
</gene>
<feature type="compositionally biased region" description="Gly residues" evidence="6">
    <location>
        <begin position="373"/>
        <end position="383"/>
    </location>
</feature>
<accession>A0A9P8C1Y1</accession>
<feature type="transmembrane region" description="Helical" evidence="7">
    <location>
        <begin position="100"/>
        <end position="121"/>
    </location>
</feature>
<keyword evidence="2 7" id="KW-0812">Transmembrane</keyword>
<evidence type="ECO:0000256" key="7">
    <source>
        <dbReference type="SAM" id="Phobius"/>
    </source>
</evidence>
<feature type="domain" description="Rhodopsin" evidence="8">
    <location>
        <begin position="228"/>
        <end position="301"/>
    </location>
</feature>
<dbReference type="Proteomes" id="UP000824998">
    <property type="component" value="Unassembled WGS sequence"/>
</dbReference>
<feature type="transmembrane region" description="Helical" evidence="7">
    <location>
        <begin position="60"/>
        <end position="80"/>
    </location>
</feature>
<name>A0A9P8C1Y1_9HELO</name>
<dbReference type="PANTHER" id="PTHR33048:SF129">
    <property type="entry name" value="INTEGRAL MEMBRANE PROTEIN-RELATED"/>
    <property type="match status" value="1"/>
</dbReference>
<dbReference type="InterPro" id="IPR052337">
    <property type="entry name" value="SAT4-like"/>
</dbReference>
<feature type="domain" description="Rhodopsin" evidence="8">
    <location>
        <begin position="44"/>
        <end position="219"/>
    </location>
</feature>
<reference evidence="9" key="1">
    <citation type="journal article" date="2021" name="IMA Fungus">
        <title>Genomic characterization of three marine fungi, including Emericellopsis atlantica sp. nov. with signatures of a generalist lifestyle and marine biomass degradation.</title>
        <authorList>
            <person name="Hagestad O.C."/>
            <person name="Hou L."/>
            <person name="Andersen J.H."/>
            <person name="Hansen E.H."/>
            <person name="Altermark B."/>
            <person name="Li C."/>
            <person name="Kuhnert E."/>
            <person name="Cox R.J."/>
            <person name="Crous P.W."/>
            <person name="Spatafora J.W."/>
            <person name="Lail K."/>
            <person name="Amirebrahimi M."/>
            <person name="Lipzen A."/>
            <person name="Pangilinan J."/>
            <person name="Andreopoulos W."/>
            <person name="Hayes R.D."/>
            <person name="Ng V."/>
            <person name="Grigoriev I.V."/>
            <person name="Jackson S.A."/>
            <person name="Sutton T.D.S."/>
            <person name="Dobson A.D.W."/>
            <person name="Rama T."/>
        </authorList>
    </citation>
    <scope>NUCLEOTIDE SEQUENCE</scope>
    <source>
        <strain evidence="9">TRa018bII</strain>
    </source>
</reference>
<keyword evidence="4 7" id="KW-0472">Membrane</keyword>
<evidence type="ECO:0000259" key="8">
    <source>
        <dbReference type="Pfam" id="PF20684"/>
    </source>
</evidence>
<sequence length="437" mass="48090">MQAPPKWQIDAWPKPNYVNPKTRGNAKIILNVVLYSVLVCFLSLRIFTRTYLRKIFGPDDILILLALLPTTAFFVISVLADTKFNWTRHSYDIPLDQISTGLKMVLITEVVFALACTLTKLSMLMFVRRILNSASLLWRRITLLAILIVSVQGIVFCFTVIFQCRPIKASFQVTKDRNPNCIDDTSSLLVAGIINTFTDFMVVLLPIRTVWCLQLPTRQNSFGSASIRTSLPSRKMLPIVLLFAFGFLSCFAGIARTYYTYQISRTWDKIWASYPVWVTGALELYIGIICASIPATKPFFSALLPRIFGSPSLPTTQSYLYPTSRSGHSHSHSLHSQPGHSSDHQMTAFDRALKINIESNSTIGKGNEDGKGNAQGLGKGRGGMGDRGKARPESGTLGVYAAGMAAGEPKDKATGWQTMPSAVAKGKKGIGAMGFGT</sequence>
<dbReference type="PANTHER" id="PTHR33048">
    <property type="entry name" value="PTH11-LIKE INTEGRAL MEMBRANE PROTEIN (AFU_ORTHOLOGUE AFUA_5G11245)"/>
    <property type="match status" value="1"/>
</dbReference>
<organism evidence="9 10">
    <name type="scientific">Amylocarpus encephaloides</name>
    <dbReference type="NCBI Taxonomy" id="45428"/>
    <lineage>
        <taxon>Eukaryota</taxon>
        <taxon>Fungi</taxon>
        <taxon>Dikarya</taxon>
        <taxon>Ascomycota</taxon>
        <taxon>Pezizomycotina</taxon>
        <taxon>Leotiomycetes</taxon>
        <taxon>Helotiales</taxon>
        <taxon>Helotiales incertae sedis</taxon>
        <taxon>Amylocarpus</taxon>
    </lineage>
</organism>
<comment type="similarity">
    <text evidence="5">Belongs to the SAT4 family.</text>
</comment>
<dbReference type="Pfam" id="PF20684">
    <property type="entry name" value="Fung_rhodopsin"/>
    <property type="match status" value="2"/>
</dbReference>
<keyword evidence="3 7" id="KW-1133">Transmembrane helix</keyword>
<feature type="region of interest" description="Disordered" evidence="6">
    <location>
        <begin position="361"/>
        <end position="392"/>
    </location>
</feature>
<comment type="caution">
    <text evidence="9">The sequence shown here is derived from an EMBL/GenBank/DDBJ whole genome shotgun (WGS) entry which is preliminary data.</text>
</comment>
<keyword evidence="10" id="KW-1185">Reference proteome</keyword>
<feature type="transmembrane region" description="Helical" evidence="7">
    <location>
        <begin position="274"/>
        <end position="296"/>
    </location>
</feature>
<evidence type="ECO:0000256" key="4">
    <source>
        <dbReference type="ARBA" id="ARBA00023136"/>
    </source>
</evidence>
<evidence type="ECO:0000256" key="2">
    <source>
        <dbReference type="ARBA" id="ARBA00022692"/>
    </source>
</evidence>
<evidence type="ECO:0000256" key="3">
    <source>
        <dbReference type="ARBA" id="ARBA00022989"/>
    </source>
</evidence>
<comment type="subcellular location">
    <subcellularLocation>
        <location evidence="1">Membrane</location>
        <topology evidence="1">Multi-pass membrane protein</topology>
    </subcellularLocation>
</comment>
<evidence type="ECO:0000313" key="10">
    <source>
        <dbReference type="Proteomes" id="UP000824998"/>
    </source>
</evidence>
<feature type="transmembrane region" description="Helical" evidence="7">
    <location>
        <begin position="28"/>
        <end position="48"/>
    </location>
</feature>
<evidence type="ECO:0000256" key="5">
    <source>
        <dbReference type="ARBA" id="ARBA00038359"/>
    </source>
</evidence>